<evidence type="ECO:0000256" key="2">
    <source>
        <dbReference type="ARBA" id="ARBA00023163"/>
    </source>
</evidence>
<name>A0ABD5PDU8_9EURY</name>
<feature type="region of interest" description="Disordered" evidence="3">
    <location>
        <begin position="217"/>
        <end position="257"/>
    </location>
</feature>
<dbReference type="PANTHER" id="PTHR34236">
    <property type="entry name" value="DIMETHYL SULFOXIDE REDUCTASE TRANSCRIPTIONAL ACTIVATOR"/>
    <property type="match status" value="1"/>
</dbReference>
<comment type="caution">
    <text evidence="5">The sequence shown here is derived from an EMBL/GenBank/DDBJ whole genome shotgun (WGS) entry which is preliminary data.</text>
</comment>
<sequence>MIVADLALPTPALRRVAGAAAEGAVTLDRVYATVETSRVRVQLEVPPRPSDGDATERIETALAADPTVEEYALLSETEAERRYRVTLSPAGERASTYPDWVAVDAVLLDGRASTSGWDLRLRFPSREALARYRERCGDRDEGAEAELRGLYSSGTDDDPEFGLTDAQTAILHRALELGYFDIPRSASLAEVGDSLGVTGQAASERLRRALKTYLSNSMFSGGRGEEGRGADGTAVGSDRPTGSPADPGSDTVGDTAD</sequence>
<feature type="domain" description="HTH bat-type" evidence="4">
    <location>
        <begin position="163"/>
        <end position="211"/>
    </location>
</feature>
<dbReference type="PANTHER" id="PTHR34236:SF1">
    <property type="entry name" value="DIMETHYL SULFOXIDE REDUCTASE TRANSCRIPTIONAL ACTIVATOR"/>
    <property type="match status" value="1"/>
</dbReference>
<dbReference type="AlphaFoldDB" id="A0ABD5PDU8"/>
<dbReference type="EMBL" id="JBHSDS010000006">
    <property type="protein sequence ID" value="MFC4358654.1"/>
    <property type="molecule type" value="Genomic_DNA"/>
</dbReference>
<evidence type="ECO:0000256" key="3">
    <source>
        <dbReference type="SAM" id="MobiDB-lite"/>
    </source>
</evidence>
<keyword evidence="6" id="KW-1185">Reference proteome</keyword>
<dbReference type="Pfam" id="PF04967">
    <property type="entry name" value="HTH_10"/>
    <property type="match status" value="1"/>
</dbReference>
<evidence type="ECO:0000313" key="5">
    <source>
        <dbReference type="EMBL" id="MFC4358654.1"/>
    </source>
</evidence>
<evidence type="ECO:0000313" key="6">
    <source>
        <dbReference type="Proteomes" id="UP001595921"/>
    </source>
</evidence>
<gene>
    <name evidence="5" type="ORF">ACFO0N_11955</name>
</gene>
<reference evidence="5 6" key="1">
    <citation type="journal article" date="2019" name="Int. J. Syst. Evol. Microbiol.">
        <title>The Global Catalogue of Microorganisms (GCM) 10K type strain sequencing project: providing services to taxonomists for standard genome sequencing and annotation.</title>
        <authorList>
            <consortium name="The Broad Institute Genomics Platform"/>
            <consortium name="The Broad Institute Genome Sequencing Center for Infectious Disease"/>
            <person name="Wu L."/>
            <person name="Ma J."/>
        </authorList>
    </citation>
    <scope>NUCLEOTIDE SEQUENCE [LARGE SCALE GENOMIC DNA]</scope>
    <source>
        <strain evidence="5 6">CGMCC 1.12553</strain>
    </source>
</reference>
<accession>A0ABD5PDU8</accession>
<protein>
    <submittedName>
        <fullName evidence="5">Helix-turn-helix domain-containing protein</fullName>
    </submittedName>
</protein>
<evidence type="ECO:0000259" key="4">
    <source>
        <dbReference type="Pfam" id="PF04967"/>
    </source>
</evidence>
<dbReference type="Proteomes" id="UP001595921">
    <property type="component" value="Unassembled WGS sequence"/>
</dbReference>
<keyword evidence="1" id="KW-0805">Transcription regulation</keyword>
<proteinExistence type="predicted"/>
<dbReference type="RefSeq" id="WP_267623553.1">
    <property type="nucleotide sequence ID" value="NZ_JAODIW010000008.1"/>
</dbReference>
<evidence type="ECO:0000256" key="1">
    <source>
        <dbReference type="ARBA" id="ARBA00023015"/>
    </source>
</evidence>
<keyword evidence="2" id="KW-0804">Transcription</keyword>
<dbReference type="InterPro" id="IPR007050">
    <property type="entry name" value="HTH_bacterioopsin"/>
</dbReference>
<organism evidence="5 6">
    <name type="scientific">Halobium salinum</name>
    <dbReference type="NCBI Taxonomy" id="1364940"/>
    <lineage>
        <taxon>Archaea</taxon>
        <taxon>Methanobacteriati</taxon>
        <taxon>Methanobacteriota</taxon>
        <taxon>Stenosarchaea group</taxon>
        <taxon>Halobacteria</taxon>
        <taxon>Halobacteriales</taxon>
        <taxon>Haloferacaceae</taxon>
        <taxon>Halobium</taxon>
    </lineage>
</organism>